<comment type="caution">
    <text evidence="3">The sequence shown here is derived from an EMBL/GenBank/DDBJ whole genome shotgun (WGS) entry which is preliminary data.</text>
</comment>
<dbReference type="PANTHER" id="PTHR30244">
    <property type="entry name" value="TRANSAMINASE"/>
    <property type="match status" value="1"/>
</dbReference>
<dbReference type="InterPro" id="IPR000653">
    <property type="entry name" value="DegT/StrS_aminotransferase"/>
</dbReference>
<dbReference type="InterPro" id="IPR012749">
    <property type="entry name" value="WecE-like"/>
</dbReference>
<keyword evidence="3" id="KW-0808">Transferase</keyword>
<evidence type="ECO:0000313" key="4">
    <source>
        <dbReference type="Proteomes" id="UP001595636"/>
    </source>
</evidence>
<sequence length="379" mass="41881">MMINFNVPFLTGKEQACVEDAIKRRTLSGDGHYTHLCHEWLKTNLGSQAALLTHSCTAALEMAAMLLDFQPGDEVIIPSFTFVSSANAFVLRGAVPVFVDIRSDTFNIDEALIEAAITPRTRAILVVHYAGVPCEMDYIVDIARRHNLYVIEDAAQALLSKYKGRYLGTIGDIGCLSFHATKNVIAGEGGAILLNNRDLISRAEIIREKGTNRKQFFRGETDKYTWVDIGSSYLPGEVIAAFLYPQLLHAEEITARRRQAWGRYYQVLSDSALAHEYLSLPRAANDTAHNAHIFGVTVLDTGVRDSLLANLKQKGIGATFHYVPLHSSAAGLRFGRVASSMAVTDQVSNSLVRLPMWVGVDEHVDYIIAAIDEFLRQVP</sequence>
<reference evidence="4" key="1">
    <citation type="journal article" date="2019" name="Int. J. Syst. Evol. Microbiol.">
        <title>The Global Catalogue of Microorganisms (GCM) 10K type strain sequencing project: providing services to taxonomists for standard genome sequencing and annotation.</title>
        <authorList>
            <consortium name="The Broad Institute Genomics Platform"/>
            <consortium name="The Broad Institute Genome Sequencing Center for Infectious Disease"/>
            <person name="Wu L."/>
            <person name="Ma J."/>
        </authorList>
    </citation>
    <scope>NUCLEOTIDE SEQUENCE [LARGE SCALE GENOMIC DNA]</scope>
    <source>
        <strain evidence="4">KCTC 42195</strain>
    </source>
</reference>
<accession>A0ABV7TUB0</accession>
<evidence type="ECO:0000256" key="1">
    <source>
        <dbReference type="ARBA" id="ARBA00037999"/>
    </source>
</evidence>
<dbReference type="RefSeq" id="WP_390278860.1">
    <property type="nucleotide sequence ID" value="NZ_JBHRYH010000018.1"/>
</dbReference>
<evidence type="ECO:0000256" key="2">
    <source>
        <dbReference type="RuleBase" id="RU004508"/>
    </source>
</evidence>
<gene>
    <name evidence="3" type="primary">rffA</name>
    <name evidence="3" type="synonym">fcnA</name>
    <name evidence="3" type="synonym">wecE</name>
    <name evidence="3" type="ORF">ACFOKJ_09155</name>
</gene>
<dbReference type="Gene3D" id="3.90.1150.10">
    <property type="entry name" value="Aspartate Aminotransferase, domain 1"/>
    <property type="match status" value="1"/>
</dbReference>
<proteinExistence type="inferred from homology"/>
<keyword evidence="4" id="KW-1185">Reference proteome</keyword>
<dbReference type="NCBIfam" id="NF008687">
    <property type="entry name" value="PRK11706.1"/>
    <property type="match status" value="1"/>
</dbReference>
<dbReference type="EMBL" id="JBHRYH010000018">
    <property type="protein sequence ID" value="MFC3626297.1"/>
    <property type="molecule type" value="Genomic_DNA"/>
</dbReference>
<dbReference type="GO" id="GO:0019180">
    <property type="term" value="F:dTDP-4-amino-4,6-dideoxygalactose transaminase activity"/>
    <property type="evidence" value="ECO:0007669"/>
    <property type="project" value="UniProtKB-EC"/>
</dbReference>
<dbReference type="Pfam" id="PF01041">
    <property type="entry name" value="DegT_DnrJ_EryC1"/>
    <property type="match status" value="1"/>
</dbReference>
<protein>
    <submittedName>
        <fullName evidence="3">dTDP-4-amino-4,6-dideoxygalactose transaminase</fullName>
        <ecNumber evidence="3">2.6.1.59</ecNumber>
    </submittedName>
</protein>
<keyword evidence="2" id="KW-0663">Pyridoxal phosphate</keyword>
<dbReference type="InterPro" id="IPR015422">
    <property type="entry name" value="PyrdxlP-dep_Trfase_small"/>
</dbReference>
<dbReference type="CDD" id="cd00616">
    <property type="entry name" value="AHBA_syn"/>
    <property type="match status" value="1"/>
</dbReference>
<comment type="similarity">
    <text evidence="1 2">Belongs to the DegT/DnrJ/EryC1 family.</text>
</comment>
<dbReference type="PANTHER" id="PTHR30244:SF34">
    <property type="entry name" value="DTDP-4-AMINO-4,6-DIDEOXYGALACTOSE TRANSAMINASE"/>
    <property type="match status" value="1"/>
</dbReference>
<dbReference type="Proteomes" id="UP001595636">
    <property type="component" value="Unassembled WGS sequence"/>
</dbReference>
<dbReference type="PIRSF" id="PIRSF000390">
    <property type="entry name" value="PLP_StrS"/>
    <property type="match status" value="1"/>
</dbReference>
<dbReference type="InterPro" id="IPR015421">
    <property type="entry name" value="PyrdxlP-dep_Trfase_major"/>
</dbReference>
<evidence type="ECO:0000313" key="3">
    <source>
        <dbReference type="EMBL" id="MFC3626297.1"/>
    </source>
</evidence>
<keyword evidence="3" id="KW-0032">Aminotransferase</keyword>
<organism evidence="3 4">
    <name type="scientific">Vogesella amnigena</name>
    <dbReference type="NCBI Taxonomy" id="1507449"/>
    <lineage>
        <taxon>Bacteria</taxon>
        <taxon>Pseudomonadati</taxon>
        <taxon>Pseudomonadota</taxon>
        <taxon>Betaproteobacteria</taxon>
        <taxon>Neisseriales</taxon>
        <taxon>Chromobacteriaceae</taxon>
        <taxon>Vogesella</taxon>
    </lineage>
</organism>
<dbReference type="Gene3D" id="3.40.640.10">
    <property type="entry name" value="Type I PLP-dependent aspartate aminotransferase-like (Major domain)"/>
    <property type="match status" value="1"/>
</dbReference>
<dbReference type="NCBIfam" id="TIGR02379">
    <property type="entry name" value="ECA_wecE"/>
    <property type="match status" value="1"/>
</dbReference>
<name>A0ABV7TUB0_9NEIS</name>
<dbReference type="InterPro" id="IPR015424">
    <property type="entry name" value="PyrdxlP-dep_Trfase"/>
</dbReference>
<dbReference type="SUPFAM" id="SSF53383">
    <property type="entry name" value="PLP-dependent transferases"/>
    <property type="match status" value="1"/>
</dbReference>
<dbReference type="EC" id="2.6.1.59" evidence="3"/>